<evidence type="ECO:0000256" key="4">
    <source>
        <dbReference type="ARBA" id="ARBA00022989"/>
    </source>
</evidence>
<comment type="subcellular location">
    <subcellularLocation>
        <location evidence="1 6">Membrane</location>
        <topology evidence="1 6">Multi-pass membrane protein</topology>
    </subcellularLocation>
</comment>
<keyword evidence="10" id="KW-1185">Reference proteome</keyword>
<sequence>MWPQSLRRSSSGASASSYDSLEDFLSEFEVVNKEDTAQSRAAPPQPGQSTASRAAAAAGTGVMPRQLQVAFPLAAASSSGAVSYSPEPPRDAAGRPEGPSQIRQVLQQPPPGPTPPLRPVPIAEAHIRDHGALRPQQPQKAGGSIPKSPVPSTLRMSQQVLRKKPKDFESELLDRLLNSYAATAPAPVSGAAPSSTKPAYNAFHLPVSRALLVTVVLALMGVPLLLFMGGRLQAQHHLRSQVYVGAVSALTSSGETLNSSAGEPIQGGHGLDNATGRTHPLQSDSRHAGLPSTEDADAVDVEEHSAKHKRSQTGLKLLSLRVPHRDSLTRRVSVFSGPNSTRVQLNAIAQLDRRSSLAPVQRSHRRSSVIDIVTQSTTQAVRRASLAMLGERVTHYASLITAEKPLEAHRDYMAHRRSSMVGSTQLPPPADMESGGAYDVHADAATEEYADEGQYEYEGDDEYWEEYRRTIVQRWQGAAGTLINSAAMVRNLGTLSNRSAPPADRFAATVGLAMKLEGHPQKAAILDALERRRLCRLDSLVENFMNELFITGERIFALFTPAKLGQHRLFFTSIWTFIIFAVFFYMIGEFAYYEAVQFPSTTRDACLKATTKTPMGYGSSQMLHWFNQAVPWCYDGEPWLLGGDFLIVWGARWGPLMRAQPYRWFTSWFLHQSFTHVLSNMLLFLVIACQMEEKYGCGRIVVVWLFSAVGGNFFSAAFEDTCLALVGASGGVFGMVGLFIADMVVNFSTIKRPIIRSVMMIAFLIYFVVTVVTSPVGTSHLSHVGGFLSGLFPALLFLPHLKSERWEAWTPIVGAIVTILIFVALPAYFYQHKFMAIGDCGADITRYS</sequence>
<keyword evidence="4 6" id="KW-1133">Transmembrane helix</keyword>
<dbReference type="PANTHER" id="PTHR22936">
    <property type="entry name" value="RHOMBOID-RELATED"/>
    <property type="match status" value="1"/>
</dbReference>
<comment type="caution">
    <text evidence="9">The sequence shown here is derived from an EMBL/GenBank/DDBJ whole genome shotgun (WGS) entry which is preliminary data.</text>
</comment>
<dbReference type="EMBL" id="JALJOT010000005">
    <property type="protein sequence ID" value="KAK9915355.1"/>
    <property type="molecule type" value="Genomic_DNA"/>
</dbReference>
<dbReference type="Proteomes" id="UP001491310">
    <property type="component" value="Unassembled WGS sequence"/>
</dbReference>
<feature type="transmembrane region" description="Helical" evidence="6">
    <location>
        <begin position="210"/>
        <end position="229"/>
    </location>
</feature>
<feature type="compositionally biased region" description="Low complexity" evidence="7">
    <location>
        <begin position="49"/>
        <end position="61"/>
    </location>
</feature>
<feature type="region of interest" description="Disordered" evidence="7">
    <location>
        <begin position="76"/>
        <end position="120"/>
    </location>
</feature>
<gene>
    <name evidence="9" type="ORF">WJX75_007961</name>
</gene>
<feature type="transmembrane region" description="Helical" evidence="6">
    <location>
        <begin position="700"/>
        <end position="718"/>
    </location>
</feature>
<feature type="transmembrane region" description="Helical" evidence="6">
    <location>
        <begin position="724"/>
        <end position="745"/>
    </location>
</feature>
<evidence type="ECO:0000256" key="6">
    <source>
        <dbReference type="RuleBase" id="RU362115"/>
    </source>
</evidence>
<dbReference type="EC" id="3.4.21.105" evidence="6"/>
<evidence type="ECO:0000256" key="1">
    <source>
        <dbReference type="ARBA" id="ARBA00004141"/>
    </source>
</evidence>
<comment type="function">
    <text evidence="6">Serine protease involved in intramembrane proteolysis.</text>
</comment>
<name>A0ABR2YVF1_9CHLO</name>
<evidence type="ECO:0000256" key="5">
    <source>
        <dbReference type="ARBA" id="ARBA00023136"/>
    </source>
</evidence>
<comment type="catalytic activity">
    <reaction evidence="6">
        <text>Cleaves type-1 transmembrane domains using a catalytic dyad composed of serine and histidine that are contributed by different transmembrane domains.</text>
        <dbReference type="EC" id="3.4.21.105"/>
    </reaction>
</comment>
<feature type="transmembrane region" description="Helical" evidence="6">
    <location>
        <begin position="569"/>
        <end position="588"/>
    </location>
</feature>
<feature type="region of interest" description="Disordered" evidence="7">
    <location>
        <begin position="255"/>
        <end position="312"/>
    </location>
</feature>
<evidence type="ECO:0000313" key="9">
    <source>
        <dbReference type="EMBL" id="KAK9915355.1"/>
    </source>
</evidence>
<dbReference type="InterPro" id="IPR035952">
    <property type="entry name" value="Rhomboid-like_sf"/>
</dbReference>
<evidence type="ECO:0000256" key="3">
    <source>
        <dbReference type="ARBA" id="ARBA00022692"/>
    </source>
</evidence>
<comment type="similarity">
    <text evidence="2 6">Belongs to the peptidase S54 family.</text>
</comment>
<dbReference type="Gene3D" id="1.20.1540.10">
    <property type="entry name" value="Rhomboid-like"/>
    <property type="match status" value="1"/>
</dbReference>
<keyword evidence="6" id="KW-0645">Protease</keyword>
<dbReference type="InterPro" id="IPR002610">
    <property type="entry name" value="Peptidase_S54_rhomboid-like"/>
</dbReference>
<keyword evidence="3 6" id="KW-0812">Transmembrane</keyword>
<dbReference type="PANTHER" id="PTHR22936:SF99">
    <property type="entry name" value="RHOMBOID-LIKE PROTEASE"/>
    <property type="match status" value="1"/>
</dbReference>
<keyword evidence="6" id="KW-0720">Serine protease</keyword>
<feature type="transmembrane region" description="Helical" evidence="6">
    <location>
        <begin position="668"/>
        <end position="688"/>
    </location>
</feature>
<feature type="compositionally biased region" description="Low complexity" evidence="7">
    <location>
        <begin position="76"/>
        <end position="85"/>
    </location>
</feature>
<accession>A0ABR2YVF1</accession>
<evidence type="ECO:0000313" key="10">
    <source>
        <dbReference type="Proteomes" id="UP001491310"/>
    </source>
</evidence>
<feature type="region of interest" description="Disordered" evidence="7">
    <location>
        <begin position="35"/>
        <end position="61"/>
    </location>
</feature>
<protein>
    <recommendedName>
        <fullName evidence="6">RHOMBOID-like protein</fullName>
        <ecNumber evidence="6">3.4.21.105</ecNumber>
    </recommendedName>
</protein>
<feature type="transmembrane region" description="Helical" evidence="6">
    <location>
        <begin position="808"/>
        <end position="829"/>
    </location>
</feature>
<feature type="domain" description="Peptidase S54 rhomboid" evidence="8">
    <location>
        <begin position="659"/>
        <end position="798"/>
    </location>
</feature>
<evidence type="ECO:0000256" key="2">
    <source>
        <dbReference type="ARBA" id="ARBA00009045"/>
    </source>
</evidence>
<evidence type="ECO:0000256" key="7">
    <source>
        <dbReference type="SAM" id="MobiDB-lite"/>
    </source>
</evidence>
<dbReference type="Pfam" id="PF01694">
    <property type="entry name" value="Rhomboid"/>
    <property type="match status" value="1"/>
</dbReference>
<keyword evidence="5 6" id="KW-0472">Membrane</keyword>
<keyword evidence="6" id="KW-0378">Hydrolase</keyword>
<organism evidence="9 10">
    <name type="scientific">Coccomyxa subellipsoidea</name>
    <dbReference type="NCBI Taxonomy" id="248742"/>
    <lineage>
        <taxon>Eukaryota</taxon>
        <taxon>Viridiplantae</taxon>
        <taxon>Chlorophyta</taxon>
        <taxon>core chlorophytes</taxon>
        <taxon>Trebouxiophyceae</taxon>
        <taxon>Trebouxiophyceae incertae sedis</taxon>
        <taxon>Coccomyxaceae</taxon>
        <taxon>Coccomyxa</taxon>
    </lineage>
</organism>
<feature type="transmembrane region" description="Helical" evidence="6">
    <location>
        <begin position="757"/>
        <end position="777"/>
    </location>
</feature>
<feature type="region of interest" description="Disordered" evidence="7">
    <location>
        <begin position="133"/>
        <end position="157"/>
    </location>
</feature>
<dbReference type="InterPro" id="IPR022764">
    <property type="entry name" value="Peptidase_S54_rhomboid_dom"/>
</dbReference>
<evidence type="ECO:0000259" key="8">
    <source>
        <dbReference type="Pfam" id="PF01694"/>
    </source>
</evidence>
<feature type="compositionally biased region" description="Pro residues" evidence="7">
    <location>
        <begin position="108"/>
        <end position="119"/>
    </location>
</feature>
<proteinExistence type="inferred from homology"/>
<dbReference type="SUPFAM" id="SSF144091">
    <property type="entry name" value="Rhomboid-like"/>
    <property type="match status" value="1"/>
</dbReference>
<reference evidence="9 10" key="1">
    <citation type="journal article" date="2024" name="Nat. Commun.">
        <title>Phylogenomics reveals the evolutionary origins of lichenization in chlorophyte algae.</title>
        <authorList>
            <person name="Puginier C."/>
            <person name="Libourel C."/>
            <person name="Otte J."/>
            <person name="Skaloud P."/>
            <person name="Haon M."/>
            <person name="Grisel S."/>
            <person name="Petersen M."/>
            <person name="Berrin J.G."/>
            <person name="Delaux P.M."/>
            <person name="Dal Grande F."/>
            <person name="Keller J."/>
        </authorList>
    </citation>
    <scope>NUCLEOTIDE SEQUENCE [LARGE SCALE GENOMIC DNA]</scope>
    <source>
        <strain evidence="9 10">SAG 216-7</strain>
    </source>
</reference>